<proteinExistence type="predicted"/>
<name>A0ABV6G7Z4_9GAMM</name>
<feature type="domain" description="Integrase catalytic" evidence="1">
    <location>
        <begin position="52"/>
        <end position="108"/>
    </location>
</feature>
<reference evidence="2 3" key="1">
    <citation type="submission" date="2024-09" db="EMBL/GenBank/DDBJ databases">
        <authorList>
            <person name="Sun Q."/>
            <person name="Mori K."/>
        </authorList>
    </citation>
    <scope>NUCLEOTIDE SEQUENCE [LARGE SCALE GENOMIC DNA]</scope>
    <source>
        <strain evidence="2 3">CCM 7415</strain>
    </source>
</reference>
<dbReference type="EMBL" id="JBHLVX010000062">
    <property type="protein sequence ID" value="MFC0269608.1"/>
    <property type="molecule type" value="Genomic_DNA"/>
</dbReference>
<comment type="caution">
    <text evidence="2">The sequence shown here is derived from an EMBL/GenBank/DDBJ whole genome shotgun (WGS) entry which is preliminary data.</text>
</comment>
<dbReference type="RefSeq" id="WP_380059741.1">
    <property type="nucleotide sequence ID" value="NZ_JBHLVX010000062.1"/>
</dbReference>
<dbReference type="InterPro" id="IPR001584">
    <property type="entry name" value="Integrase_cat-core"/>
</dbReference>
<sequence>RSEPRTRAYVERRTQEGRSKKEIHRCLKRYTARELYPLIIKDLQAASAVPWHRSVNAPTERFFRSLKTEWIPETGYSCFVSAKRSITDYLIGYYSALRPHRHNDGLPPNVAEQLYWKAQKTVA</sequence>
<evidence type="ECO:0000313" key="2">
    <source>
        <dbReference type="EMBL" id="MFC0269608.1"/>
    </source>
</evidence>
<accession>A0ABV6G7Z4</accession>
<keyword evidence="3" id="KW-1185">Reference proteome</keyword>
<organism evidence="2 3">
    <name type="scientific">Kushneria aurantia</name>
    <dbReference type="NCBI Taxonomy" id="504092"/>
    <lineage>
        <taxon>Bacteria</taxon>
        <taxon>Pseudomonadati</taxon>
        <taxon>Pseudomonadota</taxon>
        <taxon>Gammaproteobacteria</taxon>
        <taxon>Oceanospirillales</taxon>
        <taxon>Halomonadaceae</taxon>
        <taxon>Kushneria</taxon>
    </lineage>
</organism>
<feature type="non-terminal residue" evidence="2">
    <location>
        <position position="1"/>
    </location>
</feature>
<dbReference type="Proteomes" id="UP001589814">
    <property type="component" value="Unassembled WGS sequence"/>
</dbReference>
<gene>
    <name evidence="2" type="ORF">ACFFHW_16695</name>
</gene>
<evidence type="ECO:0000313" key="3">
    <source>
        <dbReference type="Proteomes" id="UP001589814"/>
    </source>
</evidence>
<evidence type="ECO:0000259" key="1">
    <source>
        <dbReference type="Pfam" id="PF13683"/>
    </source>
</evidence>
<protein>
    <submittedName>
        <fullName evidence="2">Integrase core domain-containing protein</fullName>
    </submittedName>
</protein>
<dbReference type="Pfam" id="PF13683">
    <property type="entry name" value="rve_3"/>
    <property type="match status" value="1"/>
</dbReference>